<dbReference type="HOGENOM" id="CLU_035918_4_0_1"/>
<organism evidence="2 3">
    <name type="scientific">Amanita muscaria (strain Koide BX008)</name>
    <dbReference type="NCBI Taxonomy" id="946122"/>
    <lineage>
        <taxon>Eukaryota</taxon>
        <taxon>Fungi</taxon>
        <taxon>Dikarya</taxon>
        <taxon>Basidiomycota</taxon>
        <taxon>Agaricomycotina</taxon>
        <taxon>Agaricomycetes</taxon>
        <taxon>Agaricomycetidae</taxon>
        <taxon>Agaricales</taxon>
        <taxon>Pluteineae</taxon>
        <taxon>Amanitaceae</taxon>
        <taxon>Amanita</taxon>
    </lineage>
</organism>
<protein>
    <submittedName>
        <fullName evidence="2">Uncharacterized protein</fullName>
    </submittedName>
</protein>
<reference evidence="2 3" key="1">
    <citation type="submission" date="2014-04" db="EMBL/GenBank/DDBJ databases">
        <title>Evolutionary Origins and Diversification of the Mycorrhizal Mutualists.</title>
        <authorList>
            <consortium name="DOE Joint Genome Institute"/>
            <consortium name="Mycorrhizal Genomics Consortium"/>
            <person name="Kohler A."/>
            <person name="Kuo A."/>
            <person name="Nagy L.G."/>
            <person name="Floudas D."/>
            <person name="Copeland A."/>
            <person name="Barry K.W."/>
            <person name="Cichocki N."/>
            <person name="Veneault-Fourrey C."/>
            <person name="LaButti K."/>
            <person name="Lindquist E.A."/>
            <person name="Lipzen A."/>
            <person name="Lundell T."/>
            <person name="Morin E."/>
            <person name="Murat C."/>
            <person name="Riley R."/>
            <person name="Ohm R."/>
            <person name="Sun H."/>
            <person name="Tunlid A."/>
            <person name="Henrissat B."/>
            <person name="Grigoriev I.V."/>
            <person name="Hibbett D.S."/>
            <person name="Martin F."/>
        </authorList>
    </citation>
    <scope>NUCLEOTIDE SEQUENCE [LARGE SCALE GENOMIC DNA]</scope>
    <source>
        <strain evidence="2 3">Koide BX008</strain>
    </source>
</reference>
<feature type="region of interest" description="Disordered" evidence="1">
    <location>
        <begin position="165"/>
        <end position="195"/>
    </location>
</feature>
<gene>
    <name evidence="2" type="ORF">M378DRAFT_17781</name>
</gene>
<dbReference type="OrthoDB" id="3160134at2759"/>
<dbReference type="Pfam" id="PF20414">
    <property type="entry name" value="DUF6698"/>
    <property type="match status" value="1"/>
</dbReference>
<dbReference type="STRING" id="946122.A0A0C2W3E6"/>
<evidence type="ECO:0000313" key="2">
    <source>
        <dbReference type="EMBL" id="KIL55622.1"/>
    </source>
</evidence>
<evidence type="ECO:0000256" key="1">
    <source>
        <dbReference type="SAM" id="MobiDB-lite"/>
    </source>
</evidence>
<name>A0A0C2W3E6_AMAMK</name>
<dbReference type="Proteomes" id="UP000054549">
    <property type="component" value="Unassembled WGS sequence"/>
</dbReference>
<accession>A0A0C2W3E6</accession>
<dbReference type="EMBL" id="KN818492">
    <property type="protein sequence ID" value="KIL55622.1"/>
    <property type="molecule type" value="Genomic_DNA"/>
</dbReference>
<evidence type="ECO:0000313" key="3">
    <source>
        <dbReference type="Proteomes" id="UP000054549"/>
    </source>
</evidence>
<dbReference type="InterPro" id="IPR046521">
    <property type="entry name" value="DUF6698"/>
</dbReference>
<keyword evidence="3" id="KW-1185">Reference proteome</keyword>
<dbReference type="AlphaFoldDB" id="A0A0C2W3E6"/>
<sequence length="195" mass="22063">MCGHLLCPIDEDWNNEETRQKLKDGRIIVQPEDLPSFLWQGCSRDKEDIFDGFLKHELLIKTYLHIFRGPSHATGAGKSARKGNALIHGISKTSLESVAYCACILRHILSSQTTFTSGAGRNGDFQSKRFYQTLLDVMYSMEEDDQMELMRWWNDKIFAGLEEEAEDSSRTGKISVAAQMKARAREKRAAGQTGQ</sequence>
<dbReference type="InParanoid" id="A0A0C2W3E6"/>
<proteinExistence type="predicted"/>